<dbReference type="RefSeq" id="WP_092097832.1">
    <property type="nucleotide sequence ID" value="NZ_FOOT01000001.1"/>
</dbReference>
<dbReference type="CDD" id="cd07493">
    <property type="entry name" value="Peptidases_S8_9"/>
    <property type="match status" value="1"/>
</dbReference>
<evidence type="ECO:0000259" key="7">
    <source>
        <dbReference type="Pfam" id="PF00082"/>
    </source>
</evidence>
<keyword evidence="9" id="KW-1185">Reference proteome</keyword>
<protein>
    <submittedName>
        <fullName evidence="8">Por secretion system C-terminal sorting domain-containing protein</fullName>
    </submittedName>
</protein>
<dbReference type="PROSITE" id="PS00138">
    <property type="entry name" value="SUBTILASE_SER"/>
    <property type="match status" value="1"/>
</dbReference>
<proteinExistence type="inferred from homology"/>
<reference evidence="9" key="1">
    <citation type="submission" date="2016-10" db="EMBL/GenBank/DDBJ databases">
        <authorList>
            <person name="Varghese N."/>
            <person name="Submissions S."/>
        </authorList>
    </citation>
    <scope>NUCLEOTIDE SEQUENCE [LARGE SCALE GENOMIC DNA]</scope>
    <source>
        <strain evidence="9">LP51</strain>
    </source>
</reference>
<dbReference type="PRINTS" id="PR00723">
    <property type="entry name" value="SUBTILISIN"/>
</dbReference>
<evidence type="ECO:0000313" key="9">
    <source>
        <dbReference type="Proteomes" id="UP000198724"/>
    </source>
</evidence>
<sequence>MRLLLLFTCLLLYLPVKAQDTGNAAREEQKRLIYFADKADTPFTTSEPLQFLSPKAVERRKRQNITVTPRDLPVNPAYVAALQEASATVWYTSRWFNAAVVQCTDEQLQALEELPFVLRTQSLNRVASPTGTSTQGTALQSIAAASTTSNAPYWPALNPSDYGPAFHQADMLGVDELHADGYTGAGMTIAVLDAGFPGVPTIAAFAHLFERNQLAGTFDFVRKQEDVFTADAHGTAVLSTMAAYAPGSMVGTAYGANYLLLRTEDAATEHNIEEINWLLAAEFADSAGADVINSSLGYTLFDAPSQSYTYQDMDGNTSLISKAADFAAATGMLVVTSAGNEGNKSWQYVSAPADADSVLAVGAVDSLGVKAAFSSFGPTADGRIKPDVAAMGQAVYFILPNGSLARGNGTSFSGPIVAGFAATVWQANPFRTNMELIELLRQSGSNATNPDNSIGYGIPNYRRTLTASPGAATGEELYITNPVRQDPVILYLGQDWLQQAIEVQVLDATGKQMFRQSIVLAQKEQPLKLEPQHLGNGLYLCRIRSGNRVATLRFVKL</sequence>
<evidence type="ECO:0000256" key="1">
    <source>
        <dbReference type="ARBA" id="ARBA00011073"/>
    </source>
</evidence>
<dbReference type="Proteomes" id="UP000198724">
    <property type="component" value="Unassembled WGS sequence"/>
</dbReference>
<dbReference type="GO" id="GO:0006508">
    <property type="term" value="P:proteolysis"/>
    <property type="evidence" value="ECO:0007669"/>
    <property type="project" value="UniProtKB-KW"/>
</dbReference>
<feature type="signal peptide" evidence="6">
    <location>
        <begin position="1"/>
        <end position="18"/>
    </location>
</feature>
<dbReference type="OrthoDB" id="9792152at2"/>
<dbReference type="PANTHER" id="PTHR43399">
    <property type="entry name" value="SUBTILISIN-RELATED"/>
    <property type="match status" value="1"/>
</dbReference>
<evidence type="ECO:0000256" key="5">
    <source>
        <dbReference type="PROSITE-ProRule" id="PRU01240"/>
    </source>
</evidence>
<dbReference type="GO" id="GO:0004252">
    <property type="term" value="F:serine-type endopeptidase activity"/>
    <property type="evidence" value="ECO:0007669"/>
    <property type="project" value="UniProtKB-UniRule"/>
</dbReference>
<comment type="similarity">
    <text evidence="1 5">Belongs to the peptidase S8 family.</text>
</comment>
<dbReference type="STRING" id="1436961.SAMN05421739_10116"/>
<dbReference type="InterPro" id="IPR026444">
    <property type="entry name" value="Secre_tail"/>
</dbReference>
<dbReference type="InterPro" id="IPR036852">
    <property type="entry name" value="Peptidase_S8/S53_dom_sf"/>
</dbReference>
<feature type="chain" id="PRO_5011447080" evidence="6">
    <location>
        <begin position="19"/>
        <end position="557"/>
    </location>
</feature>
<feature type="active site" description="Charge relay system" evidence="5">
    <location>
        <position position="411"/>
    </location>
</feature>
<keyword evidence="2 5" id="KW-0645">Protease</keyword>
<dbReference type="InterPro" id="IPR023828">
    <property type="entry name" value="Peptidase_S8_Ser-AS"/>
</dbReference>
<dbReference type="PROSITE" id="PS51892">
    <property type="entry name" value="SUBTILASE"/>
    <property type="match status" value="1"/>
</dbReference>
<gene>
    <name evidence="8" type="ORF">SAMN05421739_10116</name>
</gene>
<dbReference type="InterPro" id="IPR051048">
    <property type="entry name" value="Peptidase_S8/S53_subtilisin"/>
</dbReference>
<evidence type="ECO:0000256" key="6">
    <source>
        <dbReference type="SAM" id="SignalP"/>
    </source>
</evidence>
<keyword evidence="3 5" id="KW-0378">Hydrolase</keyword>
<feature type="active site" description="Charge relay system" evidence="5">
    <location>
        <position position="193"/>
    </location>
</feature>
<evidence type="ECO:0000256" key="2">
    <source>
        <dbReference type="ARBA" id="ARBA00022670"/>
    </source>
</evidence>
<organism evidence="8 9">
    <name type="scientific">Pontibacter chinhatensis</name>
    <dbReference type="NCBI Taxonomy" id="1436961"/>
    <lineage>
        <taxon>Bacteria</taxon>
        <taxon>Pseudomonadati</taxon>
        <taxon>Bacteroidota</taxon>
        <taxon>Cytophagia</taxon>
        <taxon>Cytophagales</taxon>
        <taxon>Hymenobacteraceae</taxon>
        <taxon>Pontibacter</taxon>
    </lineage>
</organism>
<dbReference type="AlphaFoldDB" id="A0A1I2LSF4"/>
<evidence type="ECO:0000256" key="4">
    <source>
        <dbReference type="ARBA" id="ARBA00022825"/>
    </source>
</evidence>
<dbReference type="InterPro" id="IPR015500">
    <property type="entry name" value="Peptidase_S8_subtilisin-rel"/>
</dbReference>
<keyword evidence="4 5" id="KW-0720">Serine protease</keyword>
<accession>A0A1I2LSF4</accession>
<evidence type="ECO:0000313" key="8">
    <source>
        <dbReference type="EMBL" id="SFF82244.1"/>
    </source>
</evidence>
<name>A0A1I2LSF4_9BACT</name>
<dbReference type="PANTHER" id="PTHR43399:SF4">
    <property type="entry name" value="CELL WALL-ASSOCIATED PROTEASE"/>
    <property type="match status" value="1"/>
</dbReference>
<dbReference type="Gene3D" id="3.40.50.200">
    <property type="entry name" value="Peptidase S8/S53 domain"/>
    <property type="match status" value="1"/>
</dbReference>
<feature type="active site" description="Charge relay system" evidence="5">
    <location>
        <position position="233"/>
    </location>
</feature>
<evidence type="ECO:0000256" key="3">
    <source>
        <dbReference type="ARBA" id="ARBA00022801"/>
    </source>
</evidence>
<dbReference type="EMBL" id="FOOT01000001">
    <property type="protein sequence ID" value="SFF82244.1"/>
    <property type="molecule type" value="Genomic_DNA"/>
</dbReference>
<dbReference type="NCBIfam" id="TIGR04183">
    <property type="entry name" value="Por_Secre_tail"/>
    <property type="match status" value="1"/>
</dbReference>
<dbReference type="SUPFAM" id="SSF52743">
    <property type="entry name" value="Subtilisin-like"/>
    <property type="match status" value="1"/>
</dbReference>
<keyword evidence="6" id="KW-0732">Signal</keyword>
<dbReference type="InterPro" id="IPR000209">
    <property type="entry name" value="Peptidase_S8/S53_dom"/>
</dbReference>
<dbReference type="Pfam" id="PF00082">
    <property type="entry name" value="Peptidase_S8"/>
    <property type="match status" value="1"/>
</dbReference>
<feature type="domain" description="Peptidase S8/S53" evidence="7">
    <location>
        <begin position="184"/>
        <end position="457"/>
    </location>
</feature>